<keyword evidence="5" id="KW-1185">Reference proteome</keyword>
<dbReference type="GO" id="GO:0015190">
    <property type="term" value="F:L-leucine transmembrane transporter activity"/>
    <property type="evidence" value="ECO:0007669"/>
    <property type="project" value="TreeGrafter"/>
</dbReference>
<dbReference type="Pfam" id="PF00128">
    <property type="entry name" value="Alpha-amylase"/>
    <property type="match status" value="2"/>
</dbReference>
<dbReference type="Gene3D" id="2.60.40.1180">
    <property type="entry name" value="Golgi alpha-mannosidase II"/>
    <property type="match status" value="1"/>
</dbReference>
<evidence type="ECO:0000259" key="3">
    <source>
        <dbReference type="SMART" id="SM00642"/>
    </source>
</evidence>
<dbReference type="GO" id="GO:1903801">
    <property type="term" value="P:L-leucine import across plasma membrane"/>
    <property type="evidence" value="ECO:0007669"/>
    <property type="project" value="TreeGrafter"/>
</dbReference>
<dbReference type="InterPro" id="IPR006047">
    <property type="entry name" value="GH13_cat_dom"/>
</dbReference>
<dbReference type="SUPFAM" id="SSF51011">
    <property type="entry name" value="Glycosyl hydrolase domain"/>
    <property type="match status" value="1"/>
</dbReference>
<evidence type="ECO:0000313" key="4">
    <source>
        <dbReference type="EMBL" id="KAJ7307549.1"/>
    </source>
</evidence>
<dbReference type="GO" id="GO:1904273">
    <property type="term" value="P:L-alanine import across plasma membrane"/>
    <property type="evidence" value="ECO:0007669"/>
    <property type="project" value="TreeGrafter"/>
</dbReference>
<dbReference type="SUPFAM" id="SSF51445">
    <property type="entry name" value="(Trans)glycosidases"/>
    <property type="match status" value="1"/>
</dbReference>
<keyword evidence="2" id="KW-1133">Transmembrane helix</keyword>
<dbReference type="Pfam" id="PF16028">
    <property type="entry name" value="SLC3A2_N"/>
    <property type="match status" value="1"/>
</dbReference>
<dbReference type="SMART" id="SM00642">
    <property type="entry name" value="Aamy"/>
    <property type="match status" value="1"/>
</dbReference>
<accession>A0A9Q1ASN5</accession>
<evidence type="ECO:0000256" key="1">
    <source>
        <dbReference type="SAM" id="MobiDB-lite"/>
    </source>
</evidence>
<feature type="compositionally biased region" description="Low complexity" evidence="1">
    <location>
        <begin position="67"/>
        <end position="77"/>
    </location>
</feature>
<feature type="compositionally biased region" description="Basic and acidic residues" evidence="1">
    <location>
        <begin position="48"/>
        <end position="62"/>
    </location>
</feature>
<dbReference type="PANTHER" id="PTHR46673">
    <property type="entry name" value="4F2 CELL-SURFACE ANTIGEN HEAVY CHAIN"/>
    <property type="match status" value="1"/>
</dbReference>
<feature type="compositionally biased region" description="Basic and acidic residues" evidence="1">
    <location>
        <begin position="21"/>
        <end position="35"/>
    </location>
</feature>
<keyword evidence="2" id="KW-0812">Transmembrane</keyword>
<reference evidence="4" key="1">
    <citation type="journal article" date="2023" name="DNA Res.">
        <title>Chromosome-level genome assembly of Phrynocephalus forsythii using third-generation DNA sequencing and Hi-C analysis.</title>
        <authorList>
            <person name="Qi Y."/>
            <person name="Zhao W."/>
            <person name="Zhao Y."/>
            <person name="Niu C."/>
            <person name="Cao S."/>
            <person name="Zhang Y."/>
        </authorList>
    </citation>
    <scope>NUCLEOTIDE SEQUENCE</scope>
    <source>
        <tissue evidence="4">Muscle</tissue>
    </source>
</reference>
<feature type="transmembrane region" description="Helical" evidence="2">
    <location>
        <begin position="129"/>
        <end position="151"/>
    </location>
</feature>
<sequence>MAASKAEEMGGGETPAVPLQGRRDLETDPDAKGSRGDIMSSPAAVTDLDLRDVELNALDTEKQPMNASSPPAGSPGSLGEKNGVVMVKLDEEEEEEEEEERGALAKFTGLSKEELLEVASTPAWVRTRWALLILFWLGWLGMLAGAIVIIVQAPRCKDLPKQTWWQKGGIYRIRNLDGFQDSNADGRGDLAGLKQRMDYISSLKVKGLVIGPLHLNPRDDQNGTDLQKVDPVFGSLDEFREILQAAKKKSLKVVLDLTPNYQSEYPWFNQSIHLNVALQDKMKDAIEFWLKEGVSGIQLGSVEELQDAQILRDWKNLTEQYNEDDHGRSSDRARERKDPQGIFALLNETDGADVLTSEYLAGMVKDPEEATRGNVAESLISNYIQEAGDKWSGWSVARLNVGEAASPMGEPLLRLYHMLLYTLPGTPFTDYGDEIGLRDLPGKPAASSVTRMQWDSSANYGFSKEPQPPSSLAETNVTVEQQSGDQDSVLTFFKQLSELRGKERSLLHGEYSTAQSGSPSVFSYLRVWDQNKRFLVVLNFAPREITVSIDHPDLPADMAVELSTDPGREKQQQLALGSLTLGPSEGLMLSFVYVA</sequence>
<dbReference type="OrthoDB" id="1740265at2759"/>
<dbReference type="Gene3D" id="3.20.20.80">
    <property type="entry name" value="Glycosidases"/>
    <property type="match status" value="1"/>
</dbReference>
<dbReference type="InterPro" id="IPR031984">
    <property type="entry name" value="SLC3A2_N"/>
</dbReference>
<comment type="caution">
    <text evidence="4">The sequence shown here is derived from an EMBL/GenBank/DDBJ whole genome shotgun (WGS) entry which is preliminary data.</text>
</comment>
<evidence type="ECO:0000313" key="5">
    <source>
        <dbReference type="Proteomes" id="UP001142489"/>
    </source>
</evidence>
<feature type="region of interest" description="Disordered" evidence="1">
    <location>
        <begin position="1"/>
        <end position="81"/>
    </location>
</feature>
<keyword evidence="2" id="KW-0472">Membrane</keyword>
<dbReference type="InterPro" id="IPR017853">
    <property type="entry name" value="GH"/>
</dbReference>
<feature type="domain" description="Glycosyl hydrolase family 13 catalytic" evidence="3">
    <location>
        <begin position="176"/>
        <end position="500"/>
    </location>
</feature>
<dbReference type="AlphaFoldDB" id="A0A9Q1ASN5"/>
<dbReference type="Proteomes" id="UP001142489">
    <property type="component" value="Unassembled WGS sequence"/>
</dbReference>
<dbReference type="GO" id="GO:0015173">
    <property type="term" value="F:aromatic amino acid transmembrane transporter activity"/>
    <property type="evidence" value="ECO:0007669"/>
    <property type="project" value="TreeGrafter"/>
</dbReference>
<evidence type="ECO:0000256" key="2">
    <source>
        <dbReference type="SAM" id="Phobius"/>
    </source>
</evidence>
<dbReference type="GO" id="GO:0015180">
    <property type="term" value="F:L-alanine transmembrane transporter activity"/>
    <property type="evidence" value="ECO:0007669"/>
    <property type="project" value="TreeGrafter"/>
</dbReference>
<dbReference type="GO" id="GO:0005975">
    <property type="term" value="P:carbohydrate metabolic process"/>
    <property type="evidence" value="ECO:0007669"/>
    <property type="project" value="InterPro"/>
</dbReference>
<dbReference type="InterPro" id="IPR013780">
    <property type="entry name" value="Glyco_hydro_b"/>
</dbReference>
<dbReference type="GO" id="GO:0016324">
    <property type="term" value="C:apical plasma membrane"/>
    <property type="evidence" value="ECO:0007669"/>
    <property type="project" value="TreeGrafter"/>
</dbReference>
<gene>
    <name evidence="4" type="ORF">JRQ81_009574</name>
</gene>
<protein>
    <recommendedName>
        <fullName evidence="3">Glycosyl hydrolase family 13 catalytic domain-containing protein</fullName>
    </recommendedName>
</protein>
<dbReference type="EMBL" id="JAPFRF010000019">
    <property type="protein sequence ID" value="KAJ7307549.1"/>
    <property type="molecule type" value="Genomic_DNA"/>
</dbReference>
<dbReference type="InterPro" id="IPR042280">
    <property type="entry name" value="SLC3A2"/>
</dbReference>
<organism evidence="4 5">
    <name type="scientific">Phrynocephalus forsythii</name>
    <dbReference type="NCBI Taxonomy" id="171643"/>
    <lineage>
        <taxon>Eukaryota</taxon>
        <taxon>Metazoa</taxon>
        <taxon>Chordata</taxon>
        <taxon>Craniata</taxon>
        <taxon>Vertebrata</taxon>
        <taxon>Euteleostomi</taxon>
        <taxon>Lepidosauria</taxon>
        <taxon>Squamata</taxon>
        <taxon>Bifurcata</taxon>
        <taxon>Unidentata</taxon>
        <taxon>Episquamata</taxon>
        <taxon>Toxicofera</taxon>
        <taxon>Iguania</taxon>
        <taxon>Acrodonta</taxon>
        <taxon>Agamidae</taxon>
        <taxon>Agaminae</taxon>
        <taxon>Phrynocephalus</taxon>
    </lineage>
</organism>
<dbReference type="GO" id="GO:0015823">
    <property type="term" value="P:phenylalanine transport"/>
    <property type="evidence" value="ECO:0007669"/>
    <property type="project" value="TreeGrafter"/>
</dbReference>
<name>A0A9Q1ASN5_9SAUR</name>
<dbReference type="PANTHER" id="PTHR46673:SF1">
    <property type="entry name" value="4F2 CELL-SURFACE ANTIGEN HEAVY CHAIN"/>
    <property type="match status" value="1"/>
</dbReference>
<dbReference type="GO" id="GO:0016323">
    <property type="term" value="C:basolateral plasma membrane"/>
    <property type="evidence" value="ECO:0007669"/>
    <property type="project" value="TreeGrafter"/>
</dbReference>
<proteinExistence type="predicted"/>